<evidence type="ECO:0008006" key="3">
    <source>
        <dbReference type="Google" id="ProtNLM"/>
    </source>
</evidence>
<dbReference type="AlphaFoldDB" id="A0A226GNC0"/>
<name>A0A226GNC0_9FLAO</name>
<accession>A0A226GNC0</accession>
<organism evidence="1 2">
    <name type="scientific">Flavobacterium hercynium</name>
    <dbReference type="NCBI Taxonomy" id="387094"/>
    <lineage>
        <taxon>Bacteria</taxon>
        <taxon>Pseudomonadati</taxon>
        <taxon>Bacteroidota</taxon>
        <taxon>Flavobacteriia</taxon>
        <taxon>Flavobacteriales</taxon>
        <taxon>Flavobacteriaceae</taxon>
        <taxon>Flavobacterium</taxon>
    </lineage>
</organism>
<evidence type="ECO:0000313" key="1">
    <source>
        <dbReference type="EMBL" id="OXA82971.1"/>
    </source>
</evidence>
<gene>
    <name evidence="1" type="ORF">B0A66_22665</name>
</gene>
<proteinExistence type="predicted"/>
<reference evidence="1 2" key="1">
    <citation type="submission" date="2016-11" db="EMBL/GenBank/DDBJ databases">
        <title>Whole genomes of Flavobacteriaceae.</title>
        <authorList>
            <person name="Stine C."/>
            <person name="Li C."/>
            <person name="Tadesse D."/>
        </authorList>
    </citation>
    <scope>NUCLEOTIDE SEQUENCE [LARGE SCALE GENOMIC DNA]</scope>
    <source>
        <strain evidence="1 2">DSM 18292</strain>
    </source>
</reference>
<dbReference type="Proteomes" id="UP000198345">
    <property type="component" value="Unassembled WGS sequence"/>
</dbReference>
<dbReference type="RefSeq" id="WP_089052110.1">
    <property type="nucleotide sequence ID" value="NZ_FXTV01000003.1"/>
</dbReference>
<dbReference type="EMBL" id="MUGW01000097">
    <property type="protein sequence ID" value="OXA82971.1"/>
    <property type="molecule type" value="Genomic_DNA"/>
</dbReference>
<dbReference type="SUPFAM" id="SSF56059">
    <property type="entry name" value="Glutathione synthetase ATP-binding domain-like"/>
    <property type="match status" value="1"/>
</dbReference>
<dbReference type="Gene3D" id="3.30.470.20">
    <property type="entry name" value="ATP-grasp fold, B domain"/>
    <property type="match status" value="1"/>
</dbReference>
<evidence type="ECO:0000313" key="2">
    <source>
        <dbReference type="Proteomes" id="UP000198345"/>
    </source>
</evidence>
<dbReference type="OrthoDB" id="583309at2"/>
<keyword evidence="2" id="KW-1185">Reference proteome</keyword>
<sequence length="311" mass="36939">MILIINGQYDESTEDICRWLLYLKKEFVRIDNESVFTKINFDFNKDIYEIEIDNHTQLNLNSIKSVFYKSGSFNYKIKKESRINKFIKEFNFEEWKVLENFLRFKLENDSINMIGNLLINDINKLEVLTLAKRVGLKIPETFIISSKDELLSLLNLDMRLITKSIGNMKPIYIEERLFLNYTREITKDEVNSESFMPSLIQFKIEKKYEIRTFFIKNKFWSIAIFSQESTESTIDNRIVNSNHYNTFKLPKKLENKIKELAFKLKLNSGSVDWILSSSGIFYFLEINPLGLFRNISIYGEYNIEKEIAKML</sequence>
<comment type="caution">
    <text evidence="1">The sequence shown here is derived from an EMBL/GenBank/DDBJ whole genome shotgun (WGS) entry which is preliminary data.</text>
</comment>
<protein>
    <recommendedName>
        <fullName evidence="3">Grasp-with-spasm system ATP-grasp peptide maturase</fullName>
    </recommendedName>
</protein>